<dbReference type="Pfam" id="PF13173">
    <property type="entry name" value="AAA_14"/>
    <property type="match status" value="1"/>
</dbReference>
<gene>
    <name evidence="3" type="ORF">NYF23_09200</name>
</gene>
<feature type="domain" description="DUF4143" evidence="2">
    <location>
        <begin position="199"/>
        <end position="347"/>
    </location>
</feature>
<accession>A0ABY5TK01</accession>
<reference evidence="3" key="1">
    <citation type="submission" date="2022-08" db="EMBL/GenBank/DDBJ databases">
        <title>Catabolic pathway analysis in culturable SAR92 clade bacteria reveals their overlooked roles in DMSP degradation in coastal seas.</title>
        <authorList>
            <person name="He X."/>
            <person name="Zhang X."/>
            <person name="Zhang Y."/>
        </authorList>
    </citation>
    <scope>NUCLEOTIDE SEQUENCE</scope>
    <source>
        <strain evidence="3">H455</strain>
    </source>
</reference>
<dbReference type="PANTHER" id="PTHR43566">
    <property type="entry name" value="CONSERVED PROTEIN"/>
    <property type="match status" value="1"/>
</dbReference>
<proteinExistence type="predicted"/>
<dbReference type="InterPro" id="IPR041682">
    <property type="entry name" value="AAA_14"/>
</dbReference>
<sequence>MKRTYEQLIQHHFADHTQMALLTGPRQVGKTTTSRSIQSKNNTYYFNWDDIEDRERILQGGQTIAAYIDIDRLRDTLPLIIFDEIHKYSQWKSFIKGFYDRYHTQCRILVTGSARLDVFKKGGDSLMGRYFYYRLHPLSVNELLNRAPSDTDIQKPLKIADTKFLNLLNWGGFPEPYLKQEQRFYNRWTRLRKQQLLREDIRELSNIQELGQLELLATLLQHQAGELTSYSTLAKKTRVSVDTIRRWIVTLESLYYCFSIRPWTKNITRSLLKEPKYYLWDWSQCTDKGARNENFIASHLLKAVHYWTDQGLGEYELYFLRDKDKREVDFLVSKNQKPWFMVEVKSSIKEKLSPTLAVFQKQLLLKHVFQVAMDGDYVDQDIFTLDKPTIVPAKTFLSQLV</sequence>
<dbReference type="PANTHER" id="PTHR43566:SF1">
    <property type="entry name" value="AAA+ ATPASE DOMAIN-CONTAINING PROTEIN"/>
    <property type="match status" value="1"/>
</dbReference>
<dbReference type="Pfam" id="PF13635">
    <property type="entry name" value="DUF4143"/>
    <property type="match status" value="1"/>
</dbReference>
<keyword evidence="3" id="KW-0547">Nucleotide-binding</keyword>
<dbReference type="InterPro" id="IPR025420">
    <property type="entry name" value="DUF4143"/>
</dbReference>
<feature type="domain" description="AAA" evidence="1">
    <location>
        <begin position="18"/>
        <end position="144"/>
    </location>
</feature>
<dbReference type="EMBL" id="CP103416">
    <property type="protein sequence ID" value="UVW34197.1"/>
    <property type="molecule type" value="Genomic_DNA"/>
</dbReference>
<keyword evidence="3" id="KW-0067">ATP-binding</keyword>
<dbReference type="SUPFAM" id="SSF52540">
    <property type="entry name" value="P-loop containing nucleoside triphosphate hydrolases"/>
    <property type="match status" value="1"/>
</dbReference>
<dbReference type="InterPro" id="IPR027417">
    <property type="entry name" value="P-loop_NTPase"/>
</dbReference>
<dbReference type="Gene3D" id="3.40.50.300">
    <property type="entry name" value="P-loop containing nucleotide triphosphate hydrolases"/>
    <property type="match status" value="1"/>
</dbReference>
<dbReference type="GO" id="GO:0005524">
    <property type="term" value="F:ATP binding"/>
    <property type="evidence" value="ECO:0007669"/>
    <property type="project" value="UniProtKB-KW"/>
</dbReference>
<evidence type="ECO:0000313" key="4">
    <source>
        <dbReference type="Proteomes" id="UP001059934"/>
    </source>
</evidence>
<keyword evidence="4" id="KW-1185">Reference proteome</keyword>
<evidence type="ECO:0000259" key="2">
    <source>
        <dbReference type="Pfam" id="PF13635"/>
    </source>
</evidence>
<dbReference type="Proteomes" id="UP001059934">
    <property type="component" value="Chromosome"/>
</dbReference>
<organism evidence="3 4">
    <name type="scientific">SAR92 clade bacterium H455</name>
    <dbReference type="NCBI Taxonomy" id="2974818"/>
    <lineage>
        <taxon>Bacteria</taxon>
        <taxon>Pseudomonadati</taxon>
        <taxon>Pseudomonadota</taxon>
        <taxon>Gammaproteobacteria</taxon>
        <taxon>Cellvibrionales</taxon>
        <taxon>Porticoccaceae</taxon>
        <taxon>SAR92 clade</taxon>
    </lineage>
</organism>
<evidence type="ECO:0000259" key="1">
    <source>
        <dbReference type="Pfam" id="PF13173"/>
    </source>
</evidence>
<name>A0ABY5TK01_9GAMM</name>
<evidence type="ECO:0000313" key="3">
    <source>
        <dbReference type="EMBL" id="UVW34197.1"/>
    </source>
</evidence>
<protein>
    <submittedName>
        <fullName evidence="3">ATP-binding protein</fullName>
    </submittedName>
</protein>